<evidence type="ECO:0000256" key="1">
    <source>
        <dbReference type="ARBA" id="ARBA00001974"/>
    </source>
</evidence>
<feature type="active site" description="Proton donor" evidence="20">
    <location>
        <position position="233"/>
    </location>
</feature>
<dbReference type="Gene3D" id="3.30.465.10">
    <property type="match status" value="1"/>
</dbReference>
<dbReference type="PANTHER" id="PTHR21071:SF4">
    <property type="entry name" value="UDP-N-ACETYLENOLPYRUVOYLGLUCOSAMINE REDUCTASE"/>
    <property type="match status" value="1"/>
</dbReference>
<keyword evidence="10 20" id="KW-0285">Flavoprotein</keyword>
<dbReference type="PANTHER" id="PTHR21071">
    <property type="entry name" value="UDP-N-ACETYLENOLPYRUVOYLGLUCOSAMINE REDUCTASE"/>
    <property type="match status" value="1"/>
</dbReference>
<evidence type="ECO:0000256" key="4">
    <source>
        <dbReference type="ARBA" id="ARBA00004752"/>
    </source>
</evidence>
<dbReference type="Pfam" id="PF01565">
    <property type="entry name" value="FAD_binding_4"/>
    <property type="match status" value="1"/>
</dbReference>
<dbReference type="InterPro" id="IPR036318">
    <property type="entry name" value="FAD-bd_PCMH-like_sf"/>
</dbReference>
<dbReference type="SUPFAM" id="SSF56194">
    <property type="entry name" value="Uridine diphospho-N-Acetylenolpyruvylglucosamine reductase, MurB, C-terminal domain"/>
    <property type="match status" value="1"/>
</dbReference>
<dbReference type="Gene3D" id="3.30.43.10">
    <property type="entry name" value="Uridine Diphospho-n-acetylenolpyruvylglucosamine Reductase, domain 2"/>
    <property type="match status" value="1"/>
</dbReference>
<dbReference type="InterPro" id="IPR011601">
    <property type="entry name" value="MurB_C"/>
</dbReference>
<dbReference type="InterPro" id="IPR006094">
    <property type="entry name" value="Oxid_FAD_bind_N"/>
</dbReference>
<gene>
    <name evidence="20" type="primary">murB</name>
    <name evidence="22" type="ORF">STA_A00350</name>
</gene>
<proteinExistence type="inferred from homology"/>
<evidence type="ECO:0000256" key="18">
    <source>
        <dbReference type="ARBA" id="ARBA00031026"/>
    </source>
</evidence>
<keyword evidence="17 20" id="KW-0961">Cell wall biogenesis/degradation</keyword>
<evidence type="ECO:0000256" key="19">
    <source>
        <dbReference type="ARBA" id="ARBA00048914"/>
    </source>
</evidence>
<dbReference type="InterPro" id="IPR016167">
    <property type="entry name" value="FAD-bd_PCMH_sub1"/>
</dbReference>
<dbReference type="GO" id="GO:0005829">
    <property type="term" value="C:cytosol"/>
    <property type="evidence" value="ECO:0007669"/>
    <property type="project" value="TreeGrafter"/>
</dbReference>
<dbReference type="GO" id="GO:0071949">
    <property type="term" value="F:FAD binding"/>
    <property type="evidence" value="ECO:0007669"/>
    <property type="project" value="InterPro"/>
</dbReference>
<comment type="function">
    <text evidence="2 20">Cell wall formation.</text>
</comment>
<evidence type="ECO:0000256" key="13">
    <source>
        <dbReference type="ARBA" id="ARBA00022960"/>
    </source>
</evidence>
<dbReference type="Pfam" id="PF02873">
    <property type="entry name" value="MurB_C"/>
    <property type="match status" value="1"/>
</dbReference>
<reference evidence="22" key="1">
    <citation type="journal article" date="2012" name="ISME J.">
        <title>Bacteriocyte-associated gammaproteobacterial symbionts of the Adelges nordmannianae/piceae complex (Hemiptera: Adelgidae).</title>
        <authorList>
            <person name="Toenshoff E.R."/>
            <person name="Penz T."/>
            <person name="Narzt T."/>
            <person name="Collingro A."/>
            <person name="Schmitz-Esser S."/>
            <person name="Pfeiffer S."/>
            <person name="Klepal W."/>
            <person name="Wagner M."/>
            <person name="Weinmaier T."/>
            <person name="Rattei T."/>
            <person name="Horn M."/>
        </authorList>
    </citation>
    <scope>NUCLEOTIDE SEQUENCE</scope>
    <source>
        <strain evidence="22">Klausen-Leopoldsdorf</strain>
    </source>
</reference>
<comment type="cofactor">
    <cofactor evidence="1 20">
        <name>FAD</name>
        <dbReference type="ChEBI" id="CHEBI:57692"/>
    </cofactor>
</comment>
<dbReference type="InterPro" id="IPR003170">
    <property type="entry name" value="MurB"/>
</dbReference>
<evidence type="ECO:0000256" key="8">
    <source>
        <dbReference type="ARBA" id="ARBA00022490"/>
    </source>
</evidence>
<dbReference type="NCBIfam" id="TIGR00179">
    <property type="entry name" value="murB"/>
    <property type="match status" value="1"/>
</dbReference>
<keyword evidence="12 20" id="KW-0521">NADP</keyword>
<evidence type="ECO:0000256" key="12">
    <source>
        <dbReference type="ARBA" id="ARBA00022857"/>
    </source>
</evidence>
<evidence type="ECO:0000256" key="14">
    <source>
        <dbReference type="ARBA" id="ARBA00022984"/>
    </source>
</evidence>
<evidence type="ECO:0000256" key="20">
    <source>
        <dbReference type="HAMAP-Rule" id="MF_00037"/>
    </source>
</evidence>
<keyword evidence="11 20" id="KW-0274">FAD</keyword>
<dbReference type="NCBIfam" id="NF000755">
    <property type="entry name" value="PRK00046.1"/>
    <property type="match status" value="1"/>
</dbReference>
<protein>
    <recommendedName>
        <fullName evidence="7 20">UDP-N-acetylenolpyruvoylglucosamine reductase</fullName>
        <ecNumber evidence="6 20">1.3.1.98</ecNumber>
    </recommendedName>
    <alternativeName>
        <fullName evidence="18 20">UDP-N-acetylmuramate dehydrogenase</fullName>
    </alternativeName>
</protein>
<evidence type="ECO:0000256" key="6">
    <source>
        <dbReference type="ARBA" id="ARBA00012518"/>
    </source>
</evidence>
<dbReference type="GO" id="GO:0008762">
    <property type="term" value="F:UDP-N-acetylmuramate dehydrogenase activity"/>
    <property type="evidence" value="ECO:0007669"/>
    <property type="project" value="UniProtKB-UniRule"/>
</dbReference>
<evidence type="ECO:0000256" key="16">
    <source>
        <dbReference type="ARBA" id="ARBA00023306"/>
    </source>
</evidence>
<dbReference type="SUPFAM" id="SSF56176">
    <property type="entry name" value="FAD-binding/transporter-associated domain-like"/>
    <property type="match status" value="1"/>
</dbReference>
<accession>G3ADS4</accession>
<keyword evidence="16 20" id="KW-0131">Cell cycle</keyword>
<feature type="active site" evidence="20">
    <location>
        <position position="163"/>
    </location>
</feature>
<dbReference type="GO" id="GO:0008360">
    <property type="term" value="P:regulation of cell shape"/>
    <property type="evidence" value="ECO:0007669"/>
    <property type="project" value="UniProtKB-KW"/>
</dbReference>
<organism evidence="22">
    <name type="scientific">Candidatus Steffania adelgidicola str. Klausen-Leopoldsdorf</name>
    <dbReference type="NCBI Taxonomy" id="994478"/>
    <lineage>
        <taxon>Bacteria</taxon>
        <taxon>Pseudomonadati</taxon>
        <taxon>Pseudomonadota</taxon>
        <taxon>Gammaproteobacteria</taxon>
        <taxon>Candidatus Steffania</taxon>
    </lineage>
</organism>
<name>G3ADS4_9GAMM</name>
<evidence type="ECO:0000256" key="2">
    <source>
        <dbReference type="ARBA" id="ARBA00003921"/>
    </source>
</evidence>
<comment type="catalytic activity">
    <reaction evidence="19 20">
        <text>UDP-N-acetyl-alpha-D-muramate + NADP(+) = UDP-N-acetyl-3-O-(1-carboxyvinyl)-alpha-D-glucosamine + NADPH + H(+)</text>
        <dbReference type="Rhea" id="RHEA:12248"/>
        <dbReference type="ChEBI" id="CHEBI:15378"/>
        <dbReference type="ChEBI" id="CHEBI:57783"/>
        <dbReference type="ChEBI" id="CHEBI:58349"/>
        <dbReference type="ChEBI" id="CHEBI:68483"/>
        <dbReference type="ChEBI" id="CHEBI:70757"/>
        <dbReference type="EC" id="1.3.1.98"/>
    </reaction>
</comment>
<comment type="subcellular location">
    <subcellularLocation>
        <location evidence="3 20">Cytoplasm</location>
    </subcellularLocation>
</comment>
<dbReference type="InterPro" id="IPR016169">
    <property type="entry name" value="FAD-bd_PCMH_sub2"/>
</dbReference>
<sequence>MPNNSSAPLKSLNSFGVDVHARRVIAAHTVTDLLMFAQQAVENIEPLLVLGGGSNVLFLENYTGNILLNRITGIIVKENNDAWHLHVGAGEEWHHLVHMCLEKRMPGLENLALIPGSVGSAPIQNIGAYGVDLQKFCEYVEVLQLATGERRWLSSVECQFGYRDSIFKHDLREGHVIVAVGLRLPKAWKPVLNYGDLRSLNACKVTPWQIYHAVCKMRRTTLPDLALHGNAGSFFKNPIIHESTAKPLLNRYPDIPHYPQLGGGVKLAAGCLIDTCGLKGYRQGGAIVHHKQALVLVNANNATGEDIIALARHIHHRVAERFSVWLEPEVRIIGANGEVDGIRAMI</sequence>
<dbReference type="GO" id="GO:0071555">
    <property type="term" value="P:cell wall organization"/>
    <property type="evidence" value="ECO:0007669"/>
    <property type="project" value="UniProtKB-KW"/>
</dbReference>
<evidence type="ECO:0000256" key="17">
    <source>
        <dbReference type="ARBA" id="ARBA00023316"/>
    </source>
</evidence>
<dbReference type="InterPro" id="IPR036635">
    <property type="entry name" value="MurB_C_sf"/>
</dbReference>
<dbReference type="Gene3D" id="3.90.78.10">
    <property type="entry name" value="UDP-N-acetylenolpyruvoylglucosamine reductase, C-terminal domain"/>
    <property type="match status" value="1"/>
</dbReference>
<evidence type="ECO:0000313" key="22">
    <source>
        <dbReference type="EMBL" id="CCB84936.1"/>
    </source>
</evidence>
<keyword evidence="9 20" id="KW-0132">Cell division</keyword>
<dbReference type="EMBL" id="FR872579">
    <property type="protein sequence ID" value="CCB84936.1"/>
    <property type="molecule type" value="Genomic_DNA"/>
</dbReference>
<keyword evidence="13 20" id="KW-0133">Cell shape</keyword>
<dbReference type="GO" id="GO:0051301">
    <property type="term" value="P:cell division"/>
    <property type="evidence" value="ECO:0007669"/>
    <property type="project" value="UniProtKB-KW"/>
</dbReference>
<dbReference type="PROSITE" id="PS51387">
    <property type="entry name" value="FAD_PCMH"/>
    <property type="match status" value="1"/>
</dbReference>
<keyword evidence="14 20" id="KW-0573">Peptidoglycan synthesis</keyword>
<dbReference type="InterPro" id="IPR016166">
    <property type="entry name" value="FAD-bd_PCMH"/>
</dbReference>
<evidence type="ECO:0000256" key="3">
    <source>
        <dbReference type="ARBA" id="ARBA00004496"/>
    </source>
</evidence>
<keyword evidence="15 20" id="KW-0560">Oxidoreductase</keyword>
<evidence type="ECO:0000256" key="10">
    <source>
        <dbReference type="ARBA" id="ARBA00022630"/>
    </source>
</evidence>
<evidence type="ECO:0000256" key="15">
    <source>
        <dbReference type="ARBA" id="ARBA00023002"/>
    </source>
</evidence>
<dbReference type="GO" id="GO:0009252">
    <property type="term" value="P:peptidoglycan biosynthetic process"/>
    <property type="evidence" value="ECO:0007669"/>
    <property type="project" value="UniProtKB-UniRule"/>
</dbReference>
<dbReference type="UniPathway" id="UPA00219"/>
<comment type="similarity">
    <text evidence="5 20">Belongs to the MurB family.</text>
</comment>
<evidence type="ECO:0000256" key="9">
    <source>
        <dbReference type="ARBA" id="ARBA00022618"/>
    </source>
</evidence>
<comment type="pathway">
    <text evidence="4 20">Cell wall biogenesis; peptidoglycan biosynthesis.</text>
</comment>
<dbReference type="EC" id="1.3.1.98" evidence="6 20"/>
<evidence type="ECO:0000256" key="11">
    <source>
        <dbReference type="ARBA" id="ARBA00022827"/>
    </source>
</evidence>
<dbReference type="HAMAP" id="MF_00037">
    <property type="entry name" value="MurB"/>
    <property type="match status" value="1"/>
</dbReference>
<feature type="active site" evidence="20">
    <location>
        <position position="329"/>
    </location>
</feature>
<evidence type="ECO:0000256" key="5">
    <source>
        <dbReference type="ARBA" id="ARBA00010485"/>
    </source>
</evidence>
<evidence type="ECO:0000259" key="21">
    <source>
        <dbReference type="PROSITE" id="PS51387"/>
    </source>
</evidence>
<keyword evidence="8 20" id="KW-0963">Cytoplasm</keyword>
<evidence type="ECO:0000256" key="7">
    <source>
        <dbReference type="ARBA" id="ARBA00015188"/>
    </source>
</evidence>
<feature type="domain" description="FAD-binding PCMH-type" evidence="21">
    <location>
        <begin position="17"/>
        <end position="187"/>
    </location>
</feature>
<dbReference type="AlphaFoldDB" id="G3ADS4"/>